<keyword evidence="9" id="KW-0812">Transmembrane</keyword>
<keyword evidence="6" id="KW-0012">Acyltransferase</keyword>
<keyword evidence="9" id="KW-0472">Membrane</keyword>
<proteinExistence type="inferred from homology"/>
<dbReference type="PROSITE" id="PS51318">
    <property type="entry name" value="TAT"/>
    <property type="match status" value="1"/>
</dbReference>
<dbReference type="InterPro" id="IPR029058">
    <property type="entry name" value="AB_hydrolase_fold"/>
</dbReference>
<gene>
    <name evidence="10" type="ORF">CLV63_12368</name>
</gene>
<comment type="similarity">
    <text evidence="2">Belongs to the mycobacterial A85 antigen family.</text>
</comment>
<comment type="catalytic activity">
    <reaction evidence="8">
        <text>an acyl-CoA + a 1,2-diacyl-sn-glycerol = a triacyl-sn-glycerol + CoA</text>
        <dbReference type="Rhea" id="RHEA:10868"/>
        <dbReference type="ChEBI" id="CHEBI:17815"/>
        <dbReference type="ChEBI" id="CHEBI:57287"/>
        <dbReference type="ChEBI" id="CHEBI:58342"/>
        <dbReference type="ChEBI" id="CHEBI:64615"/>
        <dbReference type="EC" id="2.3.1.20"/>
    </reaction>
</comment>
<dbReference type="PANTHER" id="PTHR48098">
    <property type="entry name" value="ENTEROCHELIN ESTERASE-RELATED"/>
    <property type="match status" value="1"/>
</dbReference>
<keyword evidence="11" id="KW-1185">Reference proteome</keyword>
<evidence type="ECO:0000256" key="9">
    <source>
        <dbReference type="SAM" id="Phobius"/>
    </source>
</evidence>
<dbReference type="Gene3D" id="3.40.50.1820">
    <property type="entry name" value="alpha/beta hydrolase"/>
    <property type="match status" value="1"/>
</dbReference>
<dbReference type="Pfam" id="PF00756">
    <property type="entry name" value="Esterase"/>
    <property type="match status" value="1"/>
</dbReference>
<keyword evidence="5" id="KW-0808">Transferase</keyword>
<keyword evidence="9" id="KW-1133">Transmembrane helix</keyword>
<evidence type="ECO:0000256" key="4">
    <source>
        <dbReference type="ARBA" id="ARBA00013244"/>
    </source>
</evidence>
<dbReference type="InterPro" id="IPR050583">
    <property type="entry name" value="Mycobacterial_A85_antigen"/>
</dbReference>
<feature type="transmembrane region" description="Helical" evidence="9">
    <location>
        <begin position="12"/>
        <end position="32"/>
    </location>
</feature>
<evidence type="ECO:0000256" key="6">
    <source>
        <dbReference type="ARBA" id="ARBA00023315"/>
    </source>
</evidence>
<evidence type="ECO:0000313" key="11">
    <source>
        <dbReference type="Proteomes" id="UP000240542"/>
    </source>
</evidence>
<evidence type="ECO:0000256" key="3">
    <source>
        <dbReference type="ARBA" id="ARBA00012820"/>
    </source>
</evidence>
<dbReference type="InterPro" id="IPR006311">
    <property type="entry name" value="TAT_signal"/>
</dbReference>
<comment type="caution">
    <text evidence="10">The sequence shown here is derived from an EMBL/GenBank/DDBJ whole genome shotgun (WGS) entry which is preliminary data.</text>
</comment>
<reference evidence="10 11" key="1">
    <citation type="submission" date="2018-03" db="EMBL/GenBank/DDBJ databases">
        <title>Genomic Encyclopedia of Archaeal and Bacterial Type Strains, Phase II (KMG-II): from individual species to whole genera.</title>
        <authorList>
            <person name="Goeker M."/>
        </authorList>
    </citation>
    <scope>NUCLEOTIDE SEQUENCE [LARGE SCALE GENOMIC DNA]</scope>
    <source>
        <strain evidence="10 11">DSM 45312</strain>
    </source>
</reference>
<dbReference type="GO" id="GO:0016787">
    <property type="term" value="F:hydrolase activity"/>
    <property type="evidence" value="ECO:0007669"/>
    <property type="project" value="UniProtKB-KW"/>
</dbReference>
<dbReference type="EMBL" id="PYGA01000023">
    <property type="protein sequence ID" value="PSK90239.1"/>
    <property type="molecule type" value="Genomic_DNA"/>
</dbReference>
<dbReference type="GO" id="GO:0050348">
    <property type="term" value="F:trehalose O-mycolyltransferase activity"/>
    <property type="evidence" value="ECO:0007669"/>
    <property type="project" value="UniProtKB-EC"/>
</dbReference>
<protein>
    <recommendedName>
        <fullName evidence="7">Acyl-CoA:diacylglycerol acyltransferase</fullName>
        <ecNumber evidence="3">2.3.1.122</ecNumber>
        <ecNumber evidence="4">2.3.1.20</ecNumber>
    </recommendedName>
</protein>
<evidence type="ECO:0000313" key="10">
    <source>
        <dbReference type="EMBL" id="PSK90239.1"/>
    </source>
</evidence>
<dbReference type="AlphaFoldDB" id="A0A2P8CZ42"/>
<dbReference type="GO" id="GO:0004144">
    <property type="term" value="F:diacylglycerol O-acyltransferase activity"/>
    <property type="evidence" value="ECO:0007669"/>
    <property type="project" value="UniProtKB-EC"/>
</dbReference>
<evidence type="ECO:0000256" key="7">
    <source>
        <dbReference type="ARBA" id="ARBA00032572"/>
    </source>
</evidence>
<keyword evidence="10" id="KW-0378">Hydrolase</keyword>
<accession>A0A2P8CZ42</accession>
<evidence type="ECO:0000256" key="2">
    <source>
        <dbReference type="ARBA" id="ARBA00005874"/>
    </source>
</evidence>
<comment type="catalytic activity">
    <reaction evidence="1">
        <text>2 alpha,alpha'-trehalose 6-mycolate = alpha,alpha'-trehalose 6,6'-bismycolate + alpha,alpha-trehalose</text>
        <dbReference type="Rhea" id="RHEA:23472"/>
        <dbReference type="ChEBI" id="CHEBI:16551"/>
        <dbReference type="ChEBI" id="CHEBI:18195"/>
        <dbReference type="ChEBI" id="CHEBI:18234"/>
        <dbReference type="EC" id="2.3.1.122"/>
    </reaction>
</comment>
<dbReference type="EC" id="2.3.1.122" evidence="3"/>
<name>A0A2P8CZ42_9ACTN</name>
<dbReference type="PANTHER" id="PTHR48098:SF1">
    <property type="entry name" value="DIACYLGLYCEROL ACYLTRANSFERASE_MYCOLYLTRANSFERASE AG85A"/>
    <property type="match status" value="1"/>
</dbReference>
<organism evidence="10 11">
    <name type="scientific">Murinocardiopsis flavida</name>
    <dbReference type="NCBI Taxonomy" id="645275"/>
    <lineage>
        <taxon>Bacteria</taxon>
        <taxon>Bacillati</taxon>
        <taxon>Actinomycetota</taxon>
        <taxon>Actinomycetes</taxon>
        <taxon>Streptosporangiales</taxon>
        <taxon>Nocardiopsidaceae</taxon>
        <taxon>Murinocardiopsis</taxon>
    </lineage>
</organism>
<dbReference type="Proteomes" id="UP000240542">
    <property type="component" value="Unassembled WGS sequence"/>
</dbReference>
<dbReference type="RefSeq" id="WP_281260765.1">
    <property type="nucleotide sequence ID" value="NZ_PYGA01000023.1"/>
</dbReference>
<evidence type="ECO:0000256" key="8">
    <source>
        <dbReference type="ARBA" id="ARBA00048109"/>
    </source>
</evidence>
<evidence type="ECO:0000256" key="5">
    <source>
        <dbReference type="ARBA" id="ARBA00022679"/>
    </source>
</evidence>
<dbReference type="EC" id="2.3.1.20" evidence="4"/>
<sequence length="340" mass="37121">MSTFRPTRRGVLKTAAGVATAVAMIGGITAVISTESTPFTAAEPAANAVQDAAGLRVVEREESDPRMKFFRFETEAVGWNPGVNVMLPDDYETSGRTYPVVYLLHGGGTSEDFRSFDEMGIRDVVSGDRDVITVMPDGGHAGWYSDPVKSEAGPRNWETFHIKQLIPWVDANFRTYDEAEGRAVAGFSMGGFGALKYGAKYPDHFASISSHSGPASMRRDAGLVTHWANVSSGAVELAGGTVYGAPRWDEKRVTADNPVENVEDYRGKRVFMVAGTSPDPVNLFDRANETQVLAGQREFRGLLDKAGIEHEAHEAEGGHVFRKEMFTRDLDGIIERLRKA</sequence>
<dbReference type="InterPro" id="IPR000801">
    <property type="entry name" value="Esterase-like"/>
</dbReference>
<dbReference type="SUPFAM" id="SSF53474">
    <property type="entry name" value="alpha/beta-Hydrolases"/>
    <property type="match status" value="1"/>
</dbReference>
<evidence type="ECO:0000256" key="1">
    <source>
        <dbReference type="ARBA" id="ARBA00000697"/>
    </source>
</evidence>